<sequence length="336" mass="37854">MSSEELTDLHELLELDDISLELFFVQRKSKTAQKKKTFSYTISKLDASKEINDFFKKSVITQVIRYLDAGTTPQNYAVIGDDMPRSLYIYKDASKLKLSDQTWKKMLDGTAISSATSLGQIKKNIWFYCVKVTASVDGDVKSVILFKKITQSNVATDEPQKLLHKLKASFDSSDPKLVPVQPQHITFEDKFDCALIENSFLIFSKPGFEKIVELEDEFTEQTKETLSVIEAQDVIQGMDILQAEIISKPSLMRTLVNITKNENHSTIGAIEIAKMKQMLLDYDGQELKTTSDGKILIENKDDAATLLKLLNDYYKQGLVTGKTYGSNSGSILQRKS</sequence>
<gene>
    <name evidence="1" type="ORF">J2W83_003893</name>
</gene>
<organism evidence="1 2">
    <name type="scientific">Pseudomonas hunanensis</name>
    <dbReference type="NCBI Taxonomy" id="1247546"/>
    <lineage>
        <taxon>Bacteria</taxon>
        <taxon>Pseudomonadati</taxon>
        <taxon>Pseudomonadota</taxon>
        <taxon>Gammaproteobacteria</taxon>
        <taxon>Pseudomonadales</taxon>
        <taxon>Pseudomonadaceae</taxon>
        <taxon>Pseudomonas</taxon>
    </lineage>
</organism>
<reference evidence="1" key="1">
    <citation type="submission" date="2023-07" db="EMBL/GenBank/DDBJ databases">
        <title>Sorghum-associated microbial communities from plants grown in Nebraska, USA.</title>
        <authorList>
            <person name="Schachtman D."/>
        </authorList>
    </citation>
    <scope>NUCLEOTIDE SEQUENCE</scope>
    <source>
        <strain evidence="1">BE56</strain>
    </source>
</reference>
<protein>
    <submittedName>
        <fullName evidence="1">Uncharacterized protein</fullName>
    </submittedName>
</protein>
<dbReference type="Proteomes" id="UP001259587">
    <property type="component" value="Unassembled WGS sequence"/>
</dbReference>
<comment type="caution">
    <text evidence="1">The sequence shown here is derived from an EMBL/GenBank/DDBJ whole genome shotgun (WGS) entry which is preliminary data.</text>
</comment>
<accession>A0ACC6K778</accession>
<evidence type="ECO:0000313" key="1">
    <source>
        <dbReference type="EMBL" id="MDR6714272.1"/>
    </source>
</evidence>
<name>A0ACC6K778_9PSED</name>
<evidence type="ECO:0000313" key="2">
    <source>
        <dbReference type="Proteomes" id="UP001259587"/>
    </source>
</evidence>
<keyword evidence="2" id="KW-1185">Reference proteome</keyword>
<proteinExistence type="predicted"/>
<dbReference type="EMBL" id="JAVDTH010000026">
    <property type="protein sequence ID" value="MDR6714272.1"/>
    <property type="molecule type" value="Genomic_DNA"/>
</dbReference>